<sequence>MRRRLPIWTYILFAFAALGLVTTLLFDMTSLIRNILSSILMIAVIYGLVYFFVLRHRQPNDIKKYRKAVKQSKKKYPHNQPTHYQRAQKQQRKQKQRVTTKSKTSKHKRASHLRVIDGKKDTHKKMTL</sequence>
<accession>A0A1I6PSE8</accession>
<proteinExistence type="predicted"/>
<feature type="compositionally biased region" description="Basic residues" evidence="1">
    <location>
        <begin position="89"/>
        <end position="112"/>
    </location>
</feature>
<name>A0A1I6PSE8_9BACI</name>
<dbReference type="RefSeq" id="WP_062319178.1">
    <property type="nucleotide sequence ID" value="NZ_BJWJ01000012.1"/>
</dbReference>
<feature type="compositionally biased region" description="Basic residues" evidence="1">
    <location>
        <begin position="65"/>
        <end position="77"/>
    </location>
</feature>
<dbReference type="AlphaFoldDB" id="A0A1I6PSE8"/>
<reference evidence="4 5" key="1">
    <citation type="submission" date="2016-10" db="EMBL/GenBank/DDBJ databases">
        <authorList>
            <person name="de Groot N.N."/>
        </authorList>
    </citation>
    <scope>NUCLEOTIDE SEQUENCE [LARGE SCALE GENOMIC DNA]</scope>
    <source>
        <strain evidence="4 5">DSM 17074</strain>
    </source>
</reference>
<evidence type="ECO:0000313" key="4">
    <source>
        <dbReference type="EMBL" id="SFS43030.1"/>
    </source>
</evidence>
<protein>
    <submittedName>
        <fullName evidence="4">Uncharacterized protein</fullName>
    </submittedName>
</protein>
<evidence type="ECO:0000256" key="2">
    <source>
        <dbReference type="SAM" id="Phobius"/>
    </source>
</evidence>
<evidence type="ECO:0000313" key="6">
    <source>
        <dbReference type="Proteomes" id="UP000321773"/>
    </source>
</evidence>
<evidence type="ECO:0000313" key="5">
    <source>
        <dbReference type="Proteomes" id="UP000199139"/>
    </source>
</evidence>
<dbReference type="Proteomes" id="UP000199139">
    <property type="component" value="Unassembled WGS sequence"/>
</dbReference>
<dbReference type="STRING" id="306541.SAMN05421668_102170"/>
<reference evidence="3 6" key="2">
    <citation type="submission" date="2019-07" db="EMBL/GenBank/DDBJ databases">
        <title>Whole genome shotgun sequence of Halolactibacillus miurensis NBRC 100873.</title>
        <authorList>
            <person name="Hosoyama A."/>
            <person name="Uohara A."/>
            <person name="Ohji S."/>
            <person name="Ichikawa N."/>
        </authorList>
    </citation>
    <scope>NUCLEOTIDE SEQUENCE [LARGE SCALE GENOMIC DNA]</scope>
    <source>
        <strain evidence="3 6">NBRC 100873</strain>
    </source>
</reference>
<keyword evidence="2" id="KW-1133">Transmembrane helix</keyword>
<keyword evidence="2" id="KW-0472">Membrane</keyword>
<evidence type="ECO:0000313" key="3">
    <source>
        <dbReference type="EMBL" id="GEM04416.1"/>
    </source>
</evidence>
<dbReference type="Proteomes" id="UP000321773">
    <property type="component" value="Unassembled WGS sequence"/>
</dbReference>
<feature type="region of interest" description="Disordered" evidence="1">
    <location>
        <begin position="65"/>
        <end position="128"/>
    </location>
</feature>
<dbReference type="EMBL" id="FPAI01000002">
    <property type="protein sequence ID" value="SFS43030.1"/>
    <property type="molecule type" value="Genomic_DNA"/>
</dbReference>
<evidence type="ECO:0000256" key="1">
    <source>
        <dbReference type="SAM" id="MobiDB-lite"/>
    </source>
</evidence>
<gene>
    <name evidence="3" type="ORF">HMI01_14040</name>
    <name evidence="4" type="ORF">SAMN05421668_102170</name>
</gene>
<dbReference type="NCBIfam" id="NF041554">
    <property type="entry name" value="SA1362_fam"/>
    <property type="match status" value="1"/>
</dbReference>
<keyword evidence="6" id="KW-1185">Reference proteome</keyword>
<organism evidence="4 5">
    <name type="scientific">Halolactibacillus miurensis</name>
    <dbReference type="NCBI Taxonomy" id="306541"/>
    <lineage>
        <taxon>Bacteria</taxon>
        <taxon>Bacillati</taxon>
        <taxon>Bacillota</taxon>
        <taxon>Bacilli</taxon>
        <taxon>Bacillales</taxon>
        <taxon>Bacillaceae</taxon>
        <taxon>Halolactibacillus</taxon>
    </lineage>
</organism>
<dbReference type="EMBL" id="BJWJ01000012">
    <property type="protein sequence ID" value="GEM04416.1"/>
    <property type="molecule type" value="Genomic_DNA"/>
</dbReference>
<feature type="transmembrane region" description="Helical" evidence="2">
    <location>
        <begin position="7"/>
        <end position="26"/>
    </location>
</feature>
<keyword evidence="2" id="KW-0812">Transmembrane</keyword>
<feature type="transmembrane region" description="Helical" evidence="2">
    <location>
        <begin position="32"/>
        <end position="54"/>
    </location>
</feature>
<dbReference type="OrthoDB" id="2974227at2"/>
<dbReference type="InterPro" id="IPR048110">
    <property type="entry name" value="SA1362/YqhP-like"/>
</dbReference>